<keyword evidence="3 5" id="KW-1133">Transmembrane helix</keyword>
<keyword evidence="2 5" id="KW-0812">Transmembrane</keyword>
<feature type="domain" description="Fatty acid hydroxylase" evidence="6">
    <location>
        <begin position="167"/>
        <end position="224"/>
    </location>
</feature>
<comment type="caution">
    <text evidence="7">The sequence shown here is derived from an EMBL/GenBank/DDBJ whole genome shotgun (WGS) entry which is preliminary data.</text>
</comment>
<dbReference type="PANTHER" id="PTHR11863">
    <property type="entry name" value="STEROL DESATURASE"/>
    <property type="match status" value="1"/>
</dbReference>
<evidence type="ECO:0000256" key="4">
    <source>
        <dbReference type="ARBA" id="ARBA00023136"/>
    </source>
</evidence>
<evidence type="ECO:0000313" key="7">
    <source>
        <dbReference type="EMBL" id="TXT12805.1"/>
    </source>
</evidence>
<dbReference type="EMBL" id="QKWK01000003">
    <property type="protein sequence ID" value="TXT12805.1"/>
    <property type="molecule type" value="Genomic_DNA"/>
</dbReference>
<dbReference type="GO" id="GO:0008610">
    <property type="term" value="P:lipid biosynthetic process"/>
    <property type="evidence" value="ECO:0007669"/>
    <property type="project" value="InterPro"/>
</dbReference>
<dbReference type="InterPro" id="IPR006694">
    <property type="entry name" value="Fatty_acid_hydroxylase"/>
</dbReference>
<feature type="transmembrane region" description="Helical" evidence="5">
    <location>
        <begin position="71"/>
        <end position="100"/>
    </location>
</feature>
<feature type="transmembrane region" description="Helical" evidence="5">
    <location>
        <begin position="121"/>
        <end position="143"/>
    </location>
</feature>
<dbReference type="GO" id="GO:0005506">
    <property type="term" value="F:iron ion binding"/>
    <property type="evidence" value="ECO:0007669"/>
    <property type="project" value="InterPro"/>
</dbReference>
<name>A0A7D8V0S1_VANHU</name>
<evidence type="ECO:0000259" key="6">
    <source>
        <dbReference type="Pfam" id="PF04116"/>
    </source>
</evidence>
<evidence type="ECO:0000256" key="1">
    <source>
        <dbReference type="ARBA" id="ARBA00004370"/>
    </source>
</evidence>
<feature type="transmembrane region" description="Helical" evidence="5">
    <location>
        <begin position="34"/>
        <end position="51"/>
    </location>
</feature>
<evidence type="ECO:0000256" key="2">
    <source>
        <dbReference type="ARBA" id="ARBA00022692"/>
    </source>
</evidence>
<dbReference type="Proteomes" id="UP000473826">
    <property type="component" value="Unassembled WGS sequence"/>
</dbReference>
<keyword evidence="8" id="KW-1185">Reference proteome</keyword>
<protein>
    <recommendedName>
        <fullName evidence="6">Fatty acid hydroxylase domain-containing protein</fullName>
    </recommendedName>
</protein>
<dbReference type="GO" id="GO:0016020">
    <property type="term" value="C:membrane"/>
    <property type="evidence" value="ECO:0007669"/>
    <property type="project" value="UniProtKB-SubCell"/>
</dbReference>
<evidence type="ECO:0000256" key="5">
    <source>
        <dbReference type="SAM" id="Phobius"/>
    </source>
</evidence>
<sequence length="229" mass="26888">MHTHIRTPLTPPRPAEEHKWAITKPPLFNNKPGVSLLHTLFIISATVVFHKSQYGKDFYTWLNANYTPWEINVYITAAITTVWYFGWGLVFMAFDFIPALNNLIKPYQIQPTTPPIPLKEYLWIIVINLRNWVFVNWPCYAFIGYFCPFKTSYESLPGGFMTFFTYIFALLCEEVGFFYIHRFFHSKRWYASVHKLHHQYTAPVAFTAEYCTMIEHLVVSYCIVSLGTV</sequence>
<evidence type="ECO:0000313" key="8">
    <source>
        <dbReference type="Proteomes" id="UP000473826"/>
    </source>
</evidence>
<reference evidence="7 8" key="1">
    <citation type="journal article" date="2019" name="PLoS Genet.">
        <title>Convergent evolution of linked mating-type loci in basidiomycete fungi.</title>
        <authorList>
            <person name="Sun S."/>
            <person name="Coelho M.A."/>
            <person name="Heitman J."/>
            <person name="Nowrousian M."/>
        </authorList>
    </citation>
    <scope>NUCLEOTIDE SEQUENCE [LARGE SCALE GENOMIC DNA]</scope>
    <source>
        <strain evidence="7 8">CBS 4282</strain>
    </source>
</reference>
<proteinExistence type="predicted"/>
<organism evidence="7 8">
    <name type="scientific">Vanrija humicola</name>
    <name type="common">Yeast</name>
    <name type="synonym">Cryptococcus humicola</name>
    <dbReference type="NCBI Taxonomy" id="5417"/>
    <lineage>
        <taxon>Eukaryota</taxon>
        <taxon>Fungi</taxon>
        <taxon>Dikarya</taxon>
        <taxon>Basidiomycota</taxon>
        <taxon>Agaricomycotina</taxon>
        <taxon>Tremellomycetes</taxon>
        <taxon>Trichosporonales</taxon>
        <taxon>Trichosporonaceae</taxon>
        <taxon>Vanrija</taxon>
    </lineage>
</organism>
<gene>
    <name evidence="7" type="ORF">VHUM_01206</name>
</gene>
<accession>A0A7D8V0S1</accession>
<dbReference type="Pfam" id="PF04116">
    <property type="entry name" value="FA_hydroxylase"/>
    <property type="match status" value="1"/>
</dbReference>
<keyword evidence="4 5" id="KW-0472">Membrane</keyword>
<comment type="subcellular location">
    <subcellularLocation>
        <location evidence="1">Membrane</location>
    </subcellularLocation>
</comment>
<evidence type="ECO:0000256" key="3">
    <source>
        <dbReference type="ARBA" id="ARBA00022989"/>
    </source>
</evidence>
<feature type="transmembrane region" description="Helical" evidence="5">
    <location>
        <begin position="163"/>
        <end position="180"/>
    </location>
</feature>
<dbReference type="OrthoDB" id="408954at2759"/>
<dbReference type="AlphaFoldDB" id="A0A7D8V0S1"/>
<dbReference type="GO" id="GO:0016491">
    <property type="term" value="F:oxidoreductase activity"/>
    <property type="evidence" value="ECO:0007669"/>
    <property type="project" value="InterPro"/>
</dbReference>
<dbReference type="InterPro" id="IPR050307">
    <property type="entry name" value="Sterol_Desaturase_Related"/>
</dbReference>